<reference evidence="2" key="1">
    <citation type="submission" date="2018-08" db="EMBL/GenBank/DDBJ databases">
        <authorList>
            <person name="Rossello M."/>
        </authorList>
    </citation>
    <scope>NUCLEOTIDE SEQUENCE [LARGE SCALE GENOMIC DNA]</scope>
    <source>
        <strain evidence="2">cv. Chinese Spring</strain>
    </source>
</reference>
<organism evidence="2">
    <name type="scientific">Triticum aestivum</name>
    <name type="common">Wheat</name>
    <dbReference type="NCBI Taxonomy" id="4565"/>
    <lineage>
        <taxon>Eukaryota</taxon>
        <taxon>Viridiplantae</taxon>
        <taxon>Streptophyta</taxon>
        <taxon>Embryophyta</taxon>
        <taxon>Tracheophyta</taxon>
        <taxon>Spermatophyta</taxon>
        <taxon>Magnoliopsida</taxon>
        <taxon>Liliopsida</taxon>
        <taxon>Poales</taxon>
        <taxon>Poaceae</taxon>
        <taxon>BOP clade</taxon>
        <taxon>Pooideae</taxon>
        <taxon>Triticodae</taxon>
        <taxon>Triticeae</taxon>
        <taxon>Triticinae</taxon>
        <taxon>Triticum</taxon>
    </lineage>
</organism>
<evidence type="ECO:0000256" key="1">
    <source>
        <dbReference type="SAM" id="MobiDB-lite"/>
    </source>
</evidence>
<reference evidence="2" key="2">
    <citation type="submission" date="2018-10" db="UniProtKB">
        <authorList>
            <consortium name="EnsemblPlants"/>
        </authorList>
    </citation>
    <scope>IDENTIFICATION</scope>
</reference>
<dbReference type="Proteomes" id="UP000019116">
    <property type="component" value="Chromosome 3A"/>
</dbReference>
<dbReference type="PANTHER" id="PTHR36080">
    <property type="entry name" value="DBJ|BAA96220.1"/>
    <property type="match status" value="1"/>
</dbReference>
<dbReference type="Gramene" id="TraesCAD_scaffold_001483_01G000200.1">
    <property type="protein sequence ID" value="TraesCAD_scaffold_001483_01G000200.1"/>
    <property type="gene ID" value="TraesCAD_scaffold_001483_01G000200"/>
</dbReference>
<dbReference type="EnsemblPlants" id="TraesCS3A02G145200.1">
    <property type="protein sequence ID" value="TraesCS3A02G145200.1.cds1"/>
    <property type="gene ID" value="TraesCS3A02G145200"/>
</dbReference>
<feature type="compositionally biased region" description="Basic and acidic residues" evidence="1">
    <location>
        <begin position="76"/>
        <end position="87"/>
    </location>
</feature>
<evidence type="ECO:0000313" key="2">
    <source>
        <dbReference type="EnsemblPlants" id="TraesCS3A02G145200.1.cds1"/>
    </source>
</evidence>
<sequence length="138" mass="15520">MSSSPSCWESITSAVLPANPTSREAALREQLLEREDAAASQRAAVQRLTERADALQRRIDDVARETAAAQAAASGAERRQREAEEQRRVAVRTYEMHEEKLRVLAKELKVKEGRFRVLDAILTTVRSSNRPVSRNRAH</sequence>
<accession>A0A3B6ECY9</accession>
<dbReference type="AlphaFoldDB" id="A0A3B6ECY9"/>
<dbReference type="Gramene" id="TraesSTA3A03G01351130.1">
    <property type="protein sequence ID" value="TraesSTA3A03G01351130.1.CDS1"/>
    <property type="gene ID" value="TraesSTA3A03G01351130"/>
</dbReference>
<feature type="region of interest" description="Disordered" evidence="1">
    <location>
        <begin position="66"/>
        <end position="87"/>
    </location>
</feature>
<evidence type="ECO:0000313" key="3">
    <source>
        <dbReference type="Proteomes" id="UP000019116"/>
    </source>
</evidence>
<name>A0A3B6ECY9_WHEAT</name>
<dbReference type="OMA" id="TNEMHEE"/>
<dbReference type="Gramene" id="TraesARI3A03G01379610.1">
    <property type="protein sequence ID" value="TraesARI3A03G01379610.1.CDS1"/>
    <property type="gene ID" value="TraesARI3A03G01379610"/>
</dbReference>
<dbReference type="OrthoDB" id="719607at2759"/>
<dbReference type="Gramene" id="TraesROB_scaffold_058163_01G000400.1">
    <property type="protein sequence ID" value="TraesROB_scaffold_058163_01G000400.1"/>
    <property type="gene ID" value="TraesROB_scaffold_058163_01G000400"/>
</dbReference>
<keyword evidence="3" id="KW-1185">Reference proteome</keyword>
<dbReference type="Gramene" id="TraesNOR3A03G01379710.1">
    <property type="protein sequence ID" value="TraesNOR3A03G01379710.1.CDS1"/>
    <property type="gene ID" value="TraesNOR3A03G01379710"/>
</dbReference>
<dbReference type="Gramene" id="TraesJUL3A03G01371300.1">
    <property type="protein sequence ID" value="TraesJUL3A03G01371300.1.CDS1"/>
    <property type="gene ID" value="TraesJUL3A03G01371300"/>
</dbReference>
<dbReference type="Gramene" id="TraesJAG3A03G01368870.1">
    <property type="protein sequence ID" value="TraesJAG3A03G01368870.1.CDS1"/>
    <property type="gene ID" value="TraesJAG3A03G01368870"/>
</dbReference>
<dbReference type="Gramene" id="TraesMAC3A03G01357800.1">
    <property type="protein sequence ID" value="TraesMAC3A03G01357800.1.CDS1"/>
    <property type="gene ID" value="TraesMAC3A03G01357800"/>
</dbReference>
<proteinExistence type="predicted"/>
<dbReference type="Gramene" id="TraesCS3A02G145200.1">
    <property type="protein sequence ID" value="TraesCS3A02G145200.1.cds1"/>
    <property type="gene ID" value="TraesCS3A02G145200"/>
</dbReference>
<feature type="compositionally biased region" description="Low complexity" evidence="1">
    <location>
        <begin position="66"/>
        <end position="75"/>
    </location>
</feature>
<dbReference type="SMR" id="A0A3B6ECY9"/>
<dbReference type="Gramene" id="TraesCS3A03G0336400.1">
    <property type="protein sequence ID" value="TraesCS3A03G0336400.1.CDS1"/>
    <property type="gene ID" value="TraesCS3A03G0336400"/>
</dbReference>
<dbReference type="Gramene" id="TraesCLE_scaffold_065761_01G000200.1">
    <property type="protein sequence ID" value="TraesCLE_scaffold_065761_01G000200.1"/>
    <property type="gene ID" value="TraesCLE_scaffold_065761_01G000200"/>
</dbReference>
<dbReference type="PANTHER" id="PTHR36080:SF2">
    <property type="entry name" value="OBERON COILED-COIL REGION DOMAIN-CONTAINING PROTEIN"/>
    <property type="match status" value="1"/>
</dbReference>
<dbReference type="Gramene" id="TraesWEE_scaffold_079219_01G000200.1">
    <property type="protein sequence ID" value="TraesWEE_scaffold_079219_01G000200.1"/>
    <property type="gene ID" value="TraesWEE_scaffold_079219_01G000200"/>
</dbReference>
<protein>
    <submittedName>
        <fullName evidence="2">Uncharacterized protein</fullName>
    </submittedName>
</protein>
<dbReference type="Gramene" id="TraesSYM3A03G01381050.1">
    <property type="protein sequence ID" value="TraesSYM3A03G01381050.1.CDS1"/>
    <property type="gene ID" value="TraesSYM3A03G01381050"/>
</dbReference>
<dbReference type="Gramene" id="TraesLAC3A03G01303440.1">
    <property type="protein sequence ID" value="TraesLAC3A03G01303440.1.CDS1"/>
    <property type="gene ID" value="TraesLAC3A03G01303440"/>
</dbReference>
<dbReference type="Gramene" id="TraesLDM3A03G01361970.1">
    <property type="protein sequence ID" value="TraesLDM3A03G01361970.1.CDS1"/>
    <property type="gene ID" value="TraesLDM3A03G01361970"/>
</dbReference>